<evidence type="ECO:0000313" key="2">
    <source>
        <dbReference type="Proteomes" id="UP001205748"/>
    </source>
</evidence>
<dbReference type="PANTHER" id="PTHR10000:SF8">
    <property type="entry name" value="HAD SUPERFAMILY HYDROLASE-LIKE, TYPE 3"/>
    <property type="match status" value="1"/>
</dbReference>
<reference evidence="1" key="1">
    <citation type="submission" date="2022-07" db="EMBL/GenBank/DDBJ databases">
        <title>Enhanced cultured diversity of the mouse gut microbiota enables custom-made synthetic communities.</title>
        <authorList>
            <person name="Afrizal A."/>
        </authorList>
    </citation>
    <scope>NUCLEOTIDE SEQUENCE</scope>
    <source>
        <strain evidence="1">DSM 28593</strain>
    </source>
</reference>
<dbReference type="NCBIfam" id="TIGR01484">
    <property type="entry name" value="HAD-SF-IIB"/>
    <property type="match status" value="1"/>
</dbReference>
<dbReference type="GO" id="GO:0000287">
    <property type="term" value="F:magnesium ion binding"/>
    <property type="evidence" value="ECO:0007669"/>
    <property type="project" value="TreeGrafter"/>
</dbReference>
<dbReference type="EMBL" id="JANKAS010000007">
    <property type="protein sequence ID" value="MCR1899137.1"/>
    <property type="molecule type" value="Genomic_DNA"/>
</dbReference>
<dbReference type="Gene3D" id="3.40.50.1000">
    <property type="entry name" value="HAD superfamily/HAD-like"/>
    <property type="match status" value="1"/>
</dbReference>
<name>A0AAE3HGN3_9FIRM</name>
<proteinExistence type="predicted"/>
<dbReference type="InterPro" id="IPR006379">
    <property type="entry name" value="HAD-SF_hydro_IIB"/>
</dbReference>
<dbReference type="InterPro" id="IPR000150">
    <property type="entry name" value="Cof"/>
</dbReference>
<dbReference type="InterPro" id="IPR036412">
    <property type="entry name" value="HAD-like_sf"/>
</dbReference>
<dbReference type="InterPro" id="IPR023214">
    <property type="entry name" value="HAD_sf"/>
</dbReference>
<keyword evidence="2" id="KW-1185">Reference proteome</keyword>
<dbReference type="SFLD" id="SFLDS00003">
    <property type="entry name" value="Haloacid_Dehalogenase"/>
    <property type="match status" value="1"/>
</dbReference>
<dbReference type="NCBIfam" id="TIGR00099">
    <property type="entry name" value="Cof-subfamily"/>
    <property type="match status" value="1"/>
</dbReference>
<dbReference type="Pfam" id="PF08282">
    <property type="entry name" value="Hydrolase_3"/>
    <property type="match status" value="1"/>
</dbReference>
<dbReference type="CDD" id="cd07516">
    <property type="entry name" value="HAD_Pase"/>
    <property type="match status" value="1"/>
</dbReference>
<dbReference type="GO" id="GO:0016791">
    <property type="term" value="F:phosphatase activity"/>
    <property type="evidence" value="ECO:0007669"/>
    <property type="project" value="UniProtKB-ARBA"/>
</dbReference>
<accession>A0AAE3HGN3</accession>
<dbReference type="SFLD" id="SFLDG01144">
    <property type="entry name" value="C2.B.4:_PGP_Like"/>
    <property type="match status" value="1"/>
</dbReference>
<dbReference type="GO" id="GO:0005829">
    <property type="term" value="C:cytosol"/>
    <property type="evidence" value="ECO:0007669"/>
    <property type="project" value="TreeGrafter"/>
</dbReference>
<protein>
    <submittedName>
        <fullName evidence="1">Cof-type HAD-IIB family hydrolase</fullName>
    </submittedName>
</protein>
<sequence length="266" mass="29561">MNYKLVAADLDDSLLGDDRRISKENKKAIEEVVKEGGVFTIATGRPLQGCVAFVEELGLDVPFITYNGALVIKGKSMEVLYHKAIEAQDGINIIKEGKKNNATILVFHDNKLYVNELNERTKNYHKTSTMLPHLEEDLESIAKMGATKILLYHEPEEIKKIQQDMKENFKGKVNFHISKPYFLEFVHQDVSKGDALAALAQSMGISSQGVIAIGDSYNDISMIEYAGLGVAVSNAHPEVKVHADYISKSNREHGVAQVLRKFVLGE</sequence>
<evidence type="ECO:0000313" key="1">
    <source>
        <dbReference type="EMBL" id="MCR1899137.1"/>
    </source>
</evidence>
<dbReference type="SFLD" id="SFLDG01140">
    <property type="entry name" value="C2.B:_Phosphomannomutase_and_P"/>
    <property type="match status" value="1"/>
</dbReference>
<dbReference type="SUPFAM" id="SSF56784">
    <property type="entry name" value="HAD-like"/>
    <property type="match status" value="1"/>
</dbReference>
<gene>
    <name evidence="1" type="ORF">NSA47_09090</name>
</gene>
<dbReference type="Proteomes" id="UP001205748">
    <property type="component" value="Unassembled WGS sequence"/>
</dbReference>
<keyword evidence="1" id="KW-0378">Hydrolase</keyword>
<dbReference type="PANTHER" id="PTHR10000">
    <property type="entry name" value="PHOSPHOSERINE PHOSPHATASE"/>
    <property type="match status" value="1"/>
</dbReference>
<comment type="caution">
    <text evidence="1">The sequence shown here is derived from an EMBL/GenBank/DDBJ whole genome shotgun (WGS) entry which is preliminary data.</text>
</comment>
<organism evidence="1 2">
    <name type="scientific">Irregularibacter muris</name>
    <dbReference type="NCBI Taxonomy" id="1796619"/>
    <lineage>
        <taxon>Bacteria</taxon>
        <taxon>Bacillati</taxon>
        <taxon>Bacillota</taxon>
        <taxon>Clostridia</taxon>
        <taxon>Eubacteriales</taxon>
        <taxon>Eubacteriaceae</taxon>
        <taxon>Irregularibacter</taxon>
    </lineage>
</organism>
<dbReference type="RefSeq" id="WP_257531173.1">
    <property type="nucleotide sequence ID" value="NZ_JANKAS010000007.1"/>
</dbReference>
<dbReference type="Gene3D" id="3.30.1240.10">
    <property type="match status" value="1"/>
</dbReference>
<dbReference type="AlphaFoldDB" id="A0AAE3HGN3"/>